<comment type="caution">
    <text evidence="3">The sequence shown here is derived from an EMBL/GenBank/DDBJ whole genome shotgun (WGS) entry which is preliminary data.</text>
</comment>
<evidence type="ECO:0000259" key="1">
    <source>
        <dbReference type="Pfam" id="PF01575"/>
    </source>
</evidence>
<dbReference type="EMBL" id="VNIB01000006">
    <property type="protein sequence ID" value="TYO98418.1"/>
    <property type="molecule type" value="Genomic_DNA"/>
</dbReference>
<dbReference type="RefSeq" id="WP_148895798.1">
    <property type="nucleotide sequence ID" value="NZ_VNIB01000006.1"/>
</dbReference>
<dbReference type="Gene3D" id="3.10.129.10">
    <property type="entry name" value="Hotdog Thioesterase"/>
    <property type="match status" value="2"/>
</dbReference>
<name>A0A5D3WM80_9BACT</name>
<evidence type="ECO:0000259" key="2">
    <source>
        <dbReference type="Pfam" id="PF22622"/>
    </source>
</evidence>
<dbReference type="InterPro" id="IPR054357">
    <property type="entry name" value="MFE-2_N"/>
</dbReference>
<dbReference type="GO" id="GO:0003857">
    <property type="term" value="F:(3S)-3-hydroxyacyl-CoA dehydrogenase (NAD+) activity"/>
    <property type="evidence" value="ECO:0007669"/>
    <property type="project" value="TreeGrafter"/>
</dbReference>
<dbReference type="PANTHER" id="PTHR13078">
    <property type="entry name" value="PEROXISOMAL MULTIFUNCTIONAL ENZYME TYPE 2-RELATED"/>
    <property type="match status" value="1"/>
</dbReference>
<dbReference type="GO" id="GO:0044594">
    <property type="term" value="F:17-beta-hydroxysteroid dehydrogenase (NAD+) activity"/>
    <property type="evidence" value="ECO:0007669"/>
    <property type="project" value="TreeGrafter"/>
</dbReference>
<keyword evidence="4" id="KW-1185">Reference proteome</keyword>
<dbReference type="Pfam" id="PF01575">
    <property type="entry name" value="MaoC_dehydratas"/>
    <property type="match status" value="1"/>
</dbReference>
<feature type="domain" description="MaoC-like" evidence="1">
    <location>
        <begin position="166"/>
        <end position="280"/>
    </location>
</feature>
<dbReference type="InterPro" id="IPR029069">
    <property type="entry name" value="HotDog_dom_sf"/>
</dbReference>
<dbReference type="SUPFAM" id="SSF54637">
    <property type="entry name" value="Thioesterase/thiol ester dehydrase-isomerase"/>
    <property type="match status" value="2"/>
</dbReference>
<dbReference type="GO" id="GO:0004300">
    <property type="term" value="F:enoyl-CoA hydratase activity"/>
    <property type="evidence" value="ECO:0007669"/>
    <property type="project" value="TreeGrafter"/>
</dbReference>
<evidence type="ECO:0000313" key="4">
    <source>
        <dbReference type="Proteomes" id="UP000324159"/>
    </source>
</evidence>
<gene>
    <name evidence="3" type="ORF">EDC39_10617</name>
</gene>
<reference evidence="3 4" key="1">
    <citation type="submission" date="2019-07" db="EMBL/GenBank/DDBJ databases">
        <title>Genomic Encyclopedia of Type Strains, Phase IV (KMG-IV): sequencing the most valuable type-strain genomes for metagenomic binning, comparative biology and taxonomic classification.</title>
        <authorList>
            <person name="Goeker M."/>
        </authorList>
    </citation>
    <scope>NUCLEOTIDE SEQUENCE [LARGE SCALE GENOMIC DNA]</scope>
    <source>
        <strain evidence="3 4">SS015</strain>
    </source>
</reference>
<dbReference type="GO" id="GO:0006635">
    <property type="term" value="P:fatty acid beta-oxidation"/>
    <property type="evidence" value="ECO:0007669"/>
    <property type="project" value="TreeGrafter"/>
</dbReference>
<accession>A0A5D3WM80</accession>
<dbReference type="InterPro" id="IPR002539">
    <property type="entry name" value="MaoC-like_dom"/>
</dbReference>
<dbReference type="CDD" id="cd03448">
    <property type="entry name" value="HDE_HSD"/>
    <property type="match status" value="1"/>
</dbReference>
<sequence length="290" mass="32166">MRNEKIINFDKLMNWPIPEVRQKYTKRDTMLYALGVGFGIDPTDEHQLRFVYEKELLTLPTYPVVLGYPGLWLKDPGTGVDWLRILHGEQGLRIHKLPPPEGEVIGKSRVTGIVDKGAGKGALLYTEQEIYDASNGELLCTLTKTTFCRANGGFGGPSGPVRPVHTLPDREPDLVQDLNTLPCSALIYRLSGDYHALHVDPSVARAAGFEKPILHGLCTFGVAGHAILKSVCDYDPTRLVSLDVRFSAPVYPGETIRTEMWLDGNIVSFRARTSERDVVVLNNGRAEIRA</sequence>
<dbReference type="Proteomes" id="UP000324159">
    <property type="component" value="Unassembled WGS sequence"/>
</dbReference>
<feature type="domain" description="Peroxisomal multifunctional enzyme type 2-like N-terminal" evidence="2">
    <location>
        <begin position="23"/>
        <end position="149"/>
    </location>
</feature>
<proteinExistence type="predicted"/>
<dbReference type="PANTHER" id="PTHR13078:SF56">
    <property type="entry name" value="PEROXISOMAL MULTIFUNCTIONAL ENZYME TYPE 2"/>
    <property type="match status" value="1"/>
</dbReference>
<evidence type="ECO:0000313" key="3">
    <source>
        <dbReference type="EMBL" id="TYO98418.1"/>
    </source>
</evidence>
<dbReference type="OrthoDB" id="9802564at2"/>
<dbReference type="Pfam" id="PF22622">
    <property type="entry name" value="MFE-2_hydrat-2_N"/>
    <property type="match status" value="1"/>
</dbReference>
<organism evidence="3 4">
    <name type="scientific">Geothermobacter ehrlichii</name>
    <dbReference type="NCBI Taxonomy" id="213224"/>
    <lineage>
        <taxon>Bacteria</taxon>
        <taxon>Pseudomonadati</taxon>
        <taxon>Thermodesulfobacteriota</taxon>
        <taxon>Desulfuromonadia</taxon>
        <taxon>Desulfuromonadales</taxon>
        <taxon>Geothermobacteraceae</taxon>
        <taxon>Geothermobacter</taxon>
    </lineage>
</organism>
<protein>
    <submittedName>
        <fullName evidence="3">Acyl dehydratase</fullName>
    </submittedName>
</protein>
<dbReference type="AlphaFoldDB" id="A0A5D3WM80"/>